<keyword evidence="2" id="KW-1185">Reference proteome</keyword>
<dbReference type="EMBL" id="MU393583">
    <property type="protein sequence ID" value="KAI4860522.1"/>
    <property type="molecule type" value="Genomic_DNA"/>
</dbReference>
<dbReference type="Proteomes" id="UP001497700">
    <property type="component" value="Unassembled WGS sequence"/>
</dbReference>
<proteinExistence type="predicted"/>
<protein>
    <submittedName>
        <fullName evidence="1">Uncharacterized protein</fullName>
    </submittedName>
</protein>
<organism evidence="1 2">
    <name type="scientific">Hypoxylon rubiginosum</name>
    <dbReference type="NCBI Taxonomy" id="110542"/>
    <lineage>
        <taxon>Eukaryota</taxon>
        <taxon>Fungi</taxon>
        <taxon>Dikarya</taxon>
        <taxon>Ascomycota</taxon>
        <taxon>Pezizomycotina</taxon>
        <taxon>Sordariomycetes</taxon>
        <taxon>Xylariomycetidae</taxon>
        <taxon>Xylariales</taxon>
        <taxon>Hypoxylaceae</taxon>
        <taxon>Hypoxylon</taxon>
    </lineage>
</organism>
<name>A0ACB9YMT0_9PEZI</name>
<accession>A0ACB9YMT0</accession>
<comment type="caution">
    <text evidence="1">The sequence shown here is derived from an EMBL/GenBank/DDBJ whole genome shotgun (WGS) entry which is preliminary data.</text>
</comment>
<evidence type="ECO:0000313" key="1">
    <source>
        <dbReference type="EMBL" id="KAI4860522.1"/>
    </source>
</evidence>
<reference evidence="1 2" key="1">
    <citation type="journal article" date="2022" name="New Phytol.">
        <title>Ecological generalism drives hyperdiversity of secondary metabolite gene clusters in xylarialean endophytes.</title>
        <authorList>
            <person name="Franco M.E.E."/>
            <person name="Wisecaver J.H."/>
            <person name="Arnold A.E."/>
            <person name="Ju Y.M."/>
            <person name="Slot J.C."/>
            <person name="Ahrendt S."/>
            <person name="Moore L.P."/>
            <person name="Eastman K.E."/>
            <person name="Scott K."/>
            <person name="Konkel Z."/>
            <person name="Mondo S.J."/>
            <person name="Kuo A."/>
            <person name="Hayes R.D."/>
            <person name="Haridas S."/>
            <person name="Andreopoulos B."/>
            <person name="Riley R."/>
            <person name="LaButti K."/>
            <person name="Pangilinan J."/>
            <person name="Lipzen A."/>
            <person name="Amirebrahimi M."/>
            <person name="Yan J."/>
            <person name="Adam C."/>
            <person name="Keymanesh K."/>
            <person name="Ng V."/>
            <person name="Louie K."/>
            <person name="Northen T."/>
            <person name="Drula E."/>
            <person name="Henrissat B."/>
            <person name="Hsieh H.M."/>
            <person name="Youens-Clark K."/>
            <person name="Lutzoni F."/>
            <person name="Miadlikowska J."/>
            <person name="Eastwood D.C."/>
            <person name="Hamelin R.C."/>
            <person name="Grigoriev I.V."/>
            <person name="U'Ren J.M."/>
        </authorList>
    </citation>
    <scope>NUCLEOTIDE SEQUENCE [LARGE SCALE GENOMIC DNA]</scope>
    <source>
        <strain evidence="1 2">CBS 119005</strain>
    </source>
</reference>
<sequence>MASLGSLTTVFTPSGTGCQSTHIGIGGATWIQQGTVSDCFPSNFRPQNGYYYSPGICPQSMTYACRVGVGLGSSIITAATCCPSGFTCRVGIETGDPNACGSTMTSDSSYIVDVLTYSTGSPTKVGTTSAFYRAGNPVFAKGLVVWRAATDAEWPASATAFATLSTTSTPTSSPTLTGPITPAVTESVPAATSTGSLGNSTTSASITVQTASSTSSTEARIGLVVGISLGVLVFIGAVVAAYLFGKRKKHGLRDKPALSVGTSEERQDLTIPNYELEEQRRTVELSSRREPAELMGSDH</sequence>
<evidence type="ECO:0000313" key="2">
    <source>
        <dbReference type="Proteomes" id="UP001497700"/>
    </source>
</evidence>
<gene>
    <name evidence="1" type="ORF">F4820DRAFT_107046</name>
</gene>